<dbReference type="AlphaFoldDB" id="A0A8K0RG60"/>
<dbReference type="Proteomes" id="UP000813461">
    <property type="component" value="Unassembled WGS sequence"/>
</dbReference>
<dbReference type="EMBL" id="JAGMVJ010000001">
    <property type="protein sequence ID" value="KAH7095519.1"/>
    <property type="molecule type" value="Genomic_DNA"/>
</dbReference>
<dbReference type="OrthoDB" id="4158087at2759"/>
<proteinExistence type="predicted"/>
<organism evidence="1 2">
    <name type="scientific">Paraphoma chrysanthemicola</name>
    <dbReference type="NCBI Taxonomy" id="798071"/>
    <lineage>
        <taxon>Eukaryota</taxon>
        <taxon>Fungi</taxon>
        <taxon>Dikarya</taxon>
        <taxon>Ascomycota</taxon>
        <taxon>Pezizomycotina</taxon>
        <taxon>Dothideomycetes</taxon>
        <taxon>Pleosporomycetidae</taxon>
        <taxon>Pleosporales</taxon>
        <taxon>Pleosporineae</taxon>
        <taxon>Phaeosphaeriaceae</taxon>
        <taxon>Paraphoma</taxon>
    </lineage>
</organism>
<dbReference type="PANTHER" id="PTHR37540">
    <property type="entry name" value="TRANSCRIPTION FACTOR (ACR-2), PUTATIVE-RELATED-RELATED"/>
    <property type="match status" value="1"/>
</dbReference>
<evidence type="ECO:0000313" key="1">
    <source>
        <dbReference type="EMBL" id="KAH7095519.1"/>
    </source>
</evidence>
<reference evidence="1" key="1">
    <citation type="journal article" date="2021" name="Nat. Commun.">
        <title>Genetic determinants of endophytism in the Arabidopsis root mycobiome.</title>
        <authorList>
            <person name="Mesny F."/>
            <person name="Miyauchi S."/>
            <person name="Thiergart T."/>
            <person name="Pickel B."/>
            <person name="Atanasova L."/>
            <person name="Karlsson M."/>
            <person name="Huettel B."/>
            <person name="Barry K.W."/>
            <person name="Haridas S."/>
            <person name="Chen C."/>
            <person name="Bauer D."/>
            <person name="Andreopoulos W."/>
            <person name="Pangilinan J."/>
            <person name="LaButti K."/>
            <person name="Riley R."/>
            <person name="Lipzen A."/>
            <person name="Clum A."/>
            <person name="Drula E."/>
            <person name="Henrissat B."/>
            <person name="Kohler A."/>
            <person name="Grigoriev I.V."/>
            <person name="Martin F.M."/>
            <person name="Hacquard S."/>
        </authorList>
    </citation>
    <scope>NUCLEOTIDE SEQUENCE</scope>
    <source>
        <strain evidence="1">MPI-SDFR-AT-0120</strain>
    </source>
</reference>
<keyword evidence="2" id="KW-1185">Reference proteome</keyword>
<accession>A0A8K0RG60</accession>
<evidence type="ECO:0008006" key="3">
    <source>
        <dbReference type="Google" id="ProtNLM"/>
    </source>
</evidence>
<sequence>MLLYFVTDPSIGPKDRRLIRSHVMRGKNAGRPRPARTPLKHQTFIAPITDIIQDPKPEELQDLDLRHTLKLDRLFWNELTIASFPEQISAQTRRFVYQHFHTLLAISSSFPSTLPFGSSAPPPFPSLPSTVHAHISAAYTLTNALLSGPDACSDRAIAIVTMLAVFQRIHHQHDVGLVHFGGVRRMIEGRGGLSGVMRESRGVGGKVWRLALEFALQDGTKPVFDVEEVPDTSATIRLAHHYTSYSYQIPDSIPGLERTLYHHHASVHALTQHLNSIPSTPSQTQVPKISPLEYSDIISHQLHRLLSYAPLNPSRPINALDDLVHLVLVAIMTTLMPEYGHLQARYDLLAGLLRSSIRRMGMVTGREGGYEGVLLWAVLVGKVTVLSREKDEDEVCMLELTRNLRMRLKIATWEETEKILCGYGWICVMYHRAGRKWWDRMCS</sequence>
<gene>
    <name evidence="1" type="ORF">FB567DRAFT_586834</name>
</gene>
<comment type="caution">
    <text evidence="1">The sequence shown here is derived from an EMBL/GenBank/DDBJ whole genome shotgun (WGS) entry which is preliminary data.</text>
</comment>
<evidence type="ECO:0000313" key="2">
    <source>
        <dbReference type="Proteomes" id="UP000813461"/>
    </source>
</evidence>
<name>A0A8K0RG60_9PLEO</name>
<dbReference type="PANTHER" id="PTHR37540:SF5">
    <property type="entry name" value="TRANSCRIPTION FACTOR DOMAIN-CONTAINING PROTEIN"/>
    <property type="match status" value="1"/>
</dbReference>
<protein>
    <recommendedName>
        <fullName evidence="3">Transcription factor domain-containing protein</fullName>
    </recommendedName>
</protein>